<sequence>MAAATPVRVATAAAKTPWRMSAGGISSSQCKSRFVSTAASTHRKADGSRFTALPSISSTSSRSLSTSSSPSPPRFSYHVASSFNGKDRRYDRSSHVFHFNPYNRIQPPRSRRRSSRPDSGHDAFFVSRVRDTGCVAFGVADGVGGWVDSGVDPADFAHGLCDFMAASAYTYDAVQSGRPTARRIMQTGYDALCKDESVQAGGSTACVGVAAPDGTLDVANLGDSGFLQFRLNAVNAYSDPQTHDFNTPFQLSLVSRRHATLMTVFGGTQLCDFPRDADVSQHHVRHGDILMFATDGVLDNLFRHDILKIASRVMMSTGAWKRSPSGGVIVADTIDSLIKPPATVAGETSEPDGRIVWPKSVTTLQSVLATEIVGAAKAASINTKVDGPFAKEVLKYFPREPWRGGKVDDICVVIAVVTEDSSSARAKL</sequence>
<keyword evidence="1" id="KW-0460">Magnesium</keyword>
<comment type="similarity">
    <text evidence="1">Belongs to the PP2C family.</text>
</comment>
<feature type="compositionally biased region" description="Low complexity" evidence="2">
    <location>
        <begin position="53"/>
        <end position="69"/>
    </location>
</feature>
<dbReference type="PROSITE" id="PS51746">
    <property type="entry name" value="PPM_2"/>
    <property type="match status" value="1"/>
</dbReference>
<evidence type="ECO:0000256" key="1">
    <source>
        <dbReference type="RuleBase" id="RU366020"/>
    </source>
</evidence>
<comment type="catalytic activity">
    <reaction evidence="1">
        <text>O-phospho-L-seryl-[protein] + H2O = L-seryl-[protein] + phosphate</text>
        <dbReference type="Rhea" id="RHEA:20629"/>
        <dbReference type="Rhea" id="RHEA-COMP:9863"/>
        <dbReference type="Rhea" id="RHEA-COMP:11604"/>
        <dbReference type="ChEBI" id="CHEBI:15377"/>
        <dbReference type="ChEBI" id="CHEBI:29999"/>
        <dbReference type="ChEBI" id="CHEBI:43474"/>
        <dbReference type="ChEBI" id="CHEBI:83421"/>
        <dbReference type="EC" id="3.1.3.16"/>
    </reaction>
</comment>
<keyword evidence="1" id="KW-0904">Protein phosphatase</keyword>
<feature type="compositionally biased region" description="Polar residues" evidence="2">
    <location>
        <begin position="24"/>
        <end position="40"/>
    </location>
</feature>
<keyword evidence="5" id="KW-1185">Reference proteome</keyword>
<dbReference type="EC" id="3.1.3.16" evidence="1"/>
<comment type="cofactor">
    <cofactor evidence="1">
        <name>Mn(2+)</name>
        <dbReference type="ChEBI" id="CHEBI:29035"/>
    </cofactor>
</comment>
<evidence type="ECO:0000313" key="5">
    <source>
        <dbReference type="Proteomes" id="UP000706124"/>
    </source>
</evidence>
<keyword evidence="1" id="KW-0378">Hydrolase</keyword>
<organism evidence="4 5">
    <name type="scientific">Claviceps pazoutovae</name>
    <dbReference type="NCBI Taxonomy" id="1649127"/>
    <lineage>
        <taxon>Eukaryota</taxon>
        <taxon>Fungi</taxon>
        <taxon>Dikarya</taxon>
        <taxon>Ascomycota</taxon>
        <taxon>Pezizomycotina</taxon>
        <taxon>Sordariomycetes</taxon>
        <taxon>Hypocreomycetidae</taxon>
        <taxon>Hypocreales</taxon>
        <taxon>Clavicipitaceae</taxon>
        <taxon>Claviceps</taxon>
    </lineage>
</organism>
<dbReference type="InterPro" id="IPR039123">
    <property type="entry name" value="PPTC7"/>
</dbReference>
<dbReference type="GO" id="GO:0046872">
    <property type="term" value="F:metal ion binding"/>
    <property type="evidence" value="ECO:0007669"/>
    <property type="project" value="UniProtKB-UniRule"/>
</dbReference>
<protein>
    <recommendedName>
        <fullName evidence="1">Protein phosphatase</fullName>
        <ecNumber evidence="1">3.1.3.16</ecNumber>
    </recommendedName>
</protein>
<feature type="region of interest" description="Disordered" evidence="2">
    <location>
        <begin position="99"/>
        <end position="119"/>
    </location>
</feature>
<proteinExistence type="inferred from homology"/>
<dbReference type="InterPro" id="IPR036457">
    <property type="entry name" value="PPM-type-like_dom_sf"/>
</dbReference>
<dbReference type="SUPFAM" id="SSF81606">
    <property type="entry name" value="PP2C-like"/>
    <property type="match status" value="1"/>
</dbReference>
<dbReference type="AlphaFoldDB" id="A0A9P7MF91"/>
<dbReference type="PANTHER" id="PTHR12320">
    <property type="entry name" value="PROTEIN PHOSPHATASE 2C"/>
    <property type="match status" value="1"/>
</dbReference>
<comment type="cofactor">
    <cofactor evidence="1">
        <name>Mg(2+)</name>
        <dbReference type="ChEBI" id="CHEBI:18420"/>
    </cofactor>
</comment>
<dbReference type="Gene3D" id="3.60.40.10">
    <property type="entry name" value="PPM-type phosphatase domain"/>
    <property type="match status" value="1"/>
</dbReference>
<feature type="region of interest" description="Disordered" evidence="2">
    <location>
        <begin position="22"/>
        <end position="76"/>
    </location>
</feature>
<evidence type="ECO:0000313" key="4">
    <source>
        <dbReference type="EMBL" id="KAG5941946.1"/>
    </source>
</evidence>
<name>A0A9P7MF91_9HYPO</name>
<keyword evidence="1" id="KW-0464">Manganese</keyword>
<reference evidence="4 5" key="1">
    <citation type="journal article" date="2020" name="bioRxiv">
        <title>Whole genome comparisons of ergot fungi reveals the divergence and evolution of species within the genus Claviceps are the result of varying mechanisms driving genome evolution and host range expansion.</title>
        <authorList>
            <person name="Wyka S.A."/>
            <person name="Mondo S.J."/>
            <person name="Liu M."/>
            <person name="Dettman J."/>
            <person name="Nalam V."/>
            <person name="Broders K.D."/>
        </authorList>
    </citation>
    <scope>NUCLEOTIDE SEQUENCE [LARGE SCALE GENOMIC DNA]</scope>
    <source>
        <strain evidence="4 5">CCC 1485</strain>
    </source>
</reference>
<dbReference type="EMBL" id="SRPO01000088">
    <property type="protein sequence ID" value="KAG5941946.1"/>
    <property type="molecule type" value="Genomic_DNA"/>
</dbReference>
<gene>
    <name evidence="4" type="ORF">E4U60_007580</name>
</gene>
<feature type="domain" description="PPM-type phosphatase" evidence="3">
    <location>
        <begin position="104"/>
        <end position="417"/>
    </location>
</feature>
<accession>A0A9P7MF91</accession>
<dbReference type="InterPro" id="IPR001932">
    <property type="entry name" value="PPM-type_phosphatase-like_dom"/>
</dbReference>
<dbReference type="PANTHER" id="PTHR12320:SF1">
    <property type="entry name" value="PROTEIN PHOSPHATASE PTC7 HOMOLOG"/>
    <property type="match status" value="1"/>
</dbReference>
<comment type="caution">
    <text evidence="4">The sequence shown here is derived from an EMBL/GenBank/DDBJ whole genome shotgun (WGS) entry which is preliminary data.</text>
</comment>
<evidence type="ECO:0000259" key="3">
    <source>
        <dbReference type="PROSITE" id="PS51746"/>
    </source>
</evidence>
<dbReference type="GO" id="GO:0004722">
    <property type="term" value="F:protein serine/threonine phosphatase activity"/>
    <property type="evidence" value="ECO:0007669"/>
    <property type="project" value="UniProtKB-EC"/>
</dbReference>
<comment type="catalytic activity">
    <reaction evidence="1">
        <text>O-phospho-L-threonyl-[protein] + H2O = L-threonyl-[protein] + phosphate</text>
        <dbReference type="Rhea" id="RHEA:47004"/>
        <dbReference type="Rhea" id="RHEA-COMP:11060"/>
        <dbReference type="Rhea" id="RHEA-COMP:11605"/>
        <dbReference type="ChEBI" id="CHEBI:15377"/>
        <dbReference type="ChEBI" id="CHEBI:30013"/>
        <dbReference type="ChEBI" id="CHEBI:43474"/>
        <dbReference type="ChEBI" id="CHEBI:61977"/>
        <dbReference type="EC" id="3.1.3.16"/>
    </reaction>
</comment>
<evidence type="ECO:0000256" key="2">
    <source>
        <dbReference type="SAM" id="MobiDB-lite"/>
    </source>
</evidence>
<keyword evidence="1" id="KW-0479">Metal-binding</keyword>
<dbReference type="OrthoDB" id="60843at2759"/>
<dbReference type="Proteomes" id="UP000706124">
    <property type="component" value="Unassembled WGS sequence"/>
</dbReference>